<dbReference type="HOGENOM" id="CLU_568431_0_0_10"/>
<accession>F9D5M4</accession>
<dbReference type="RefSeq" id="WP_005846950.1">
    <property type="nucleotide sequence ID" value="NC_019968.1"/>
</dbReference>
<dbReference type="OrthoDB" id="1067798at2"/>
<dbReference type="STRING" id="908937.Prede_1974"/>
<dbReference type="AlphaFoldDB" id="F9D5M4"/>
<evidence type="ECO:0000313" key="4">
    <source>
        <dbReference type="Proteomes" id="UP000007820"/>
    </source>
</evidence>
<proteinExistence type="predicted"/>
<keyword evidence="1" id="KW-0732">Signal</keyword>
<dbReference type="Proteomes" id="UP000010862">
    <property type="component" value="Chromosome 2"/>
</dbReference>
<evidence type="ECO:0000313" key="5">
    <source>
        <dbReference type="Proteomes" id="UP000010862"/>
    </source>
</evidence>
<evidence type="ECO:0000313" key="3">
    <source>
        <dbReference type="EMBL" id="EGQ13176.1"/>
    </source>
</evidence>
<protein>
    <submittedName>
        <fullName evidence="3">Uncharacterized protein</fullName>
    </submittedName>
</protein>
<name>F9D5M4_PREDD</name>
<evidence type="ECO:0000256" key="1">
    <source>
        <dbReference type="SAM" id="SignalP"/>
    </source>
</evidence>
<sequence>MRKTTRLLGLALLLLTGTTVSAQETQETELTSSLFHVWDGVGANAQPSEEGKYFTMQLETALEGGAVVYGNGNVSATQYADLTGHTKLVALGQAGGRLRVLLNRQSDDTAPTEKVVTLGEDGRAELDLGDIDTRPYVHLNCIKVPWGGTANISRLYLVKEVVKAPALPALASSLFHVWDGVGAEARQTTDAPYCQLNLGTALGGGGVVYGNVNVSNRQYADLTGYTRLIVIGEKGGTLRLMFNRQEDNTLNEQRVTLDGDGRAELSLTGLDALGYVHLNCIKVAWGSTANVTALYLAEAMPLGISDVGYATFSGTCNTIVPEGLTVYTARATPTAIVLAPLAGKVIPARTGVVVKGTPGTSYAMETTDAAADPVADNDLLAATAEVAYDAAFHVLAAEDGRAVFAPLAAGTSIPAGKAYLGGLPAGAKHLPIVSAEATAIGKPHATAQPDSEALYNLAGQRVDKGYKGIVVKNGHKFVNR</sequence>
<dbReference type="KEGG" id="pdt:Prede_1974"/>
<organism evidence="3 4">
    <name type="scientific">Prevotella dentalis (strain ATCC 49559 / DSM 3688 / JCM 13448 / NCTC 12043 / ES 2772)</name>
    <name type="common">Mitsuokella dentalis</name>
    <dbReference type="NCBI Taxonomy" id="908937"/>
    <lineage>
        <taxon>Bacteria</taxon>
        <taxon>Pseudomonadati</taxon>
        <taxon>Bacteroidota</taxon>
        <taxon>Bacteroidia</taxon>
        <taxon>Bacteroidales</taxon>
        <taxon>Prevotellaceae</taxon>
        <taxon>Prevotella</taxon>
    </lineage>
</organism>
<feature type="signal peptide" evidence="1">
    <location>
        <begin position="1"/>
        <end position="22"/>
    </location>
</feature>
<evidence type="ECO:0000313" key="2">
    <source>
        <dbReference type="EMBL" id="AGB29254.1"/>
    </source>
</evidence>
<dbReference type="PATRIC" id="fig|908937.9.peg.2095"/>
<keyword evidence="5" id="KW-1185">Reference proteome</keyword>
<dbReference type="EMBL" id="AFPW01000035">
    <property type="protein sequence ID" value="EGQ13176.1"/>
    <property type="molecule type" value="Genomic_DNA"/>
</dbReference>
<feature type="chain" id="PRO_5007914353" evidence="1">
    <location>
        <begin position="23"/>
        <end position="480"/>
    </location>
</feature>
<dbReference type="EMBL" id="CP003369">
    <property type="protein sequence ID" value="AGB29254.1"/>
    <property type="molecule type" value="Genomic_DNA"/>
</dbReference>
<reference evidence="3 4" key="1">
    <citation type="submission" date="2011-04" db="EMBL/GenBank/DDBJ databases">
        <authorList>
            <person name="Muzny D."/>
            <person name="Qin X."/>
            <person name="Deng J."/>
            <person name="Jiang H."/>
            <person name="Liu Y."/>
            <person name="Qu J."/>
            <person name="Song X.-Z."/>
            <person name="Zhang L."/>
            <person name="Thornton R."/>
            <person name="Coyle M."/>
            <person name="Francisco L."/>
            <person name="Jackson L."/>
            <person name="Javaid M."/>
            <person name="Korchina V."/>
            <person name="Kovar C."/>
            <person name="Mata R."/>
            <person name="Mathew T."/>
            <person name="Ngo R."/>
            <person name="Nguyen L."/>
            <person name="Nguyen N."/>
            <person name="Okwuonu G."/>
            <person name="Ongeri F."/>
            <person name="Pham C."/>
            <person name="Simmons D."/>
            <person name="Wilczek-Boney K."/>
            <person name="Hale W."/>
            <person name="Jakkamsetti A."/>
            <person name="Pham P."/>
            <person name="Ruth R."/>
            <person name="San Lucas F."/>
            <person name="Warren J."/>
            <person name="Zhang J."/>
            <person name="Zhao Z."/>
            <person name="Zhou C."/>
            <person name="Zhu D."/>
            <person name="Lee S."/>
            <person name="Bess C."/>
            <person name="Blankenburg K."/>
            <person name="Forbes L."/>
            <person name="Fu Q."/>
            <person name="Gubbala S."/>
            <person name="Hirani K."/>
            <person name="Jayaseelan J.C."/>
            <person name="Lara F."/>
            <person name="Munidasa M."/>
            <person name="Palculict T."/>
            <person name="Patil S."/>
            <person name="Pu L.-L."/>
            <person name="Saada N."/>
            <person name="Tang L."/>
            <person name="Weissenberger G."/>
            <person name="Zhu Y."/>
            <person name="Hemphill L."/>
            <person name="Shang Y."/>
            <person name="Youmans B."/>
            <person name="Ayvaz T."/>
            <person name="Ross M."/>
            <person name="Santibanez J."/>
            <person name="Aqrawi P."/>
            <person name="Gross S."/>
            <person name="Joshi V."/>
            <person name="Fowler G."/>
            <person name="Nazareth L."/>
            <person name="Reid J."/>
            <person name="Worley K."/>
            <person name="Petrosino J."/>
            <person name="Highlander S."/>
            <person name="Gibbs R."/>
        </authorList>
    </citation>
    <scope>NUCLEOTIDE SEQUENCE [LARGE SCALE GENOMIC DNA]</scope>
    <source>
        <strain evidence="3 4">DSM 3688</strain>
    </source>
</reference>
<reference evidence="2" key="2">
    <citation type="submission" date="2012-02" db="EMBL/GenBank/DDBJ databases">
        <title>Complete sequence of chromosome 2 of Prevotella dentalis DSM 3688.</title>
        <authorList>
            <consortium name="US DOE Joint Genome Institute (JGI-PGF)"/>
            <person name="Lucas S."/>
            <person name="Copeland A."/>
            <person name="Lapidus A."/>
            <person name="Glavina del Rio T."/>
            <person name="Dalin E."/>
            <person name="Tice H."/>
            <person name="Bruce D."/>
            <person name="Goodwin L."/>
            <person name="Pitluck S."/>
            <person name="Peters L."/>
            <person name="Mikhailova N."/>
            <person name="Chertkov O."/>
            <person name="Kyrpides N."/>
            <person name="Mavromatis K."/>
            <person name="Ivanova N."/>
            <person name="Brettin T."/>
            <person name="Detter J.C."/>
            <person name="Han C."/>
            <person name="Larimer F."/>
            <person name="Land M."/>
            <person name="Hauser L."/>
            <person name="Markowitz V."/>
            <person name="Cheng J.-F."/>
            <person name="Hugenholtz P."/>
            <person name="Woyke T."/>
            <person name="Wu D."/>
            <person name="Gronow S."/>
            <person name="Wellnitz S."/>
            <person name="Brambilla E."/>
            <person name="Klenk H.-P."/>
            <person name="Eisen J.A."/>
        </authorList>
    </citation>
    <scope>NUCLEOTIDE SEQUENCE [LARGE SCALE GENOMIC DNA]</scope>
    <source>
        <strain evidence="2">DSM 3688</strain>
    </source>
</reference>
<gene>
    <name evidence="2" type="ordered locus">Prede_1974</name>
    <name evidence="3" type="ORF">HMPREF9136_2152</name>
</gene>
<dbReference type="Proteomes" id="UP000007820">
    <property type="component" value="Unassembled WGS sequence"/>
</dbReference>